<evidence type="ECO:0000313" key="3">
    <source>
        <dbReference type="Proteomes" id="UP000772196"/>
    </source>
</evidence>
<dbReference type="Pfam" id="PF13454">
    <property type="entry name" value="NAD_binding_9"/>
    <property type="match status" value="1"/>
</dbReference>
<proteinExistence type="predicted"/>
<dbReference type="Proteomes" id="UP000772196">
    <property type="component" value="Unassembled WGS sequence"/>
</dbReference>
<name>A0ABX1H9U8_9ACTN</name>
<gene>
    <name evidence="2" type="ORF">HFV08_27245</name>
</gene>
<dbReference type="EMBL" id="JAAWWP010000023">
    <property type="protein sequence ID" value="NKI44873.1"/>
    <property type="molecule type" value="Genomic_DNA"/>
</dbReference>
<feature type="domain" description="FAD-dependent urate hydroxylase HpyO/Asp monooxygenase CreE-like FAD/NAD(P)-binding" evidence="1">
    <location>
        <begin position="10"/>
        <end position="198"/>
    </location>
</feature>
<evidence type="ECO:0000313" key="2">
    <source>
        <dbReference type="EMBL" id="NKI44873.1"/>
    </source>
</evidence>
<dbReference type="RefSeq" id="WP_168543116.1">
    <property type="nucleotide sequence ID" value="NZ_JAAWWP010000023.1"/>
</dbReference>
<dbReference type="SUPFAM" id="SSF51971">
    <property type="entry name" value="Nucleotide-binding domain"/>
    <property type="match status" value="1"/>
</dbReference>
<dbReference type="PANTHER" id="PTHR40254">
    <property type="entry name" value="BLR0577 PROTEIN"/>
    <property type="match status" value="1"/>
</dbReference>
<sequence>MSDGHLEVCLVGAGPRGLSVLERLCANARRHLPPGRTLRVHVVDPHRPGAGGVWRTDQSHHLLMNTVASQVTLFTDESVEIEGDIAPGPSLYEWAAALVQDTEPLPGAGLDPAGYDDQVRAEARDLTPDSYPTRAFYGHYLEWVFRQVVREAPGRLSVLVHPRRAVALDGPPEGPQSLRLDDGSRLTGLDAVVLAQGHLPVRESATGRALADFAAEHGLRYVPPANPADLDLSAIRPREAVALRGLGLNFFDHLTLLTLGRGGTYTRTGGTLVYHPSGREPRLYASSRRGVPYHSRGHNQKGAHGRHTPRVLTPDVLERLRADAERRGGLEFGTDLWPLIAKEVETVYYAAVLAGRAGAAEAESFADRYVRTAWGSAGELDLLDAFGIGPGDRWDWKNLWAPQAERGFHGVGDHHGWLVETLRGDLAESARGNVEGPLKSALDVLRDLRNEVRLVVDHSGLRGRSYRDDLERWFTPLNAFLSIGPPPDRIEQMIALIEADVVRVLGPGMRVGTDPGRRAFTVEAPAVPGSLAHVTTLIEARLPEPDIRRTTDPLLGHLLTTGQARPYTIPDPELGAYETGGLAVTPRPYRLVDAEGRAHPRRFAYGIPTEAVHWATAAGIRPGVNSVTLQDSDAIALAVLELPATRDRSPAAESGTSRTP</sequence>
<dbReference type="InterPro" id="IPR038732">
    <property type="entry name" value="HpyO/CreE_NAD-binding"/>
</dbReference>
<dbReference type="InterPro" id="IPR052189">
    <property type="entry name" value="L-asp_N-monooxygenase_NS-form"/>
</dbReference>
<keyword evidence="3" id="KW-1185">Reference proteome</keyword>
<comment type="caution">
    <text evidence="2">The sequence shown here is derived from an EMBL/GenBank/DDBJ whole genome shotgun (WGS) entry which is preliminary data.</text>
</comment>
<organism evidence="2 3">
    <name type="scientific">Streptomyces physcomitrii</name>
    <dbReference type="NCBI Taxonomy" id="2724184"/>
    <lineage>
        <taxon>Bacteria</taxon>
        <taxon>Bacillati</taxon>
        <taxon>Actinomycetota</taxon>
        <taxon>Actinomycetes</taxon>
        <taxon>Kitasatosporales</taxon>
        <taxon>Streptomycetaceae</taxon>
        <taxon>Streptomyces</taxon>
    </lineage>
</organism>
<evidence type="ECO:0000259" key="1">
    <source>
        <dbReference type="Pfam" id="PF13454"/>
    </source>
</evidence>
<accession>A0ABX1H9U8</accession>
<protein>
    <submittedName>
        <fullName evidence="2">FAD/NAD(P)-binding protein</fullName>
    </submittedName>
</protein>
<reference evidence="2 3" key="1">
    <citation type="submission" date="2020-04" db="EMBL/GenBank/DDBJ databases">
        <title>Phylogenetic Diversity and Antibacterial Activity against Ralstonia solanacearum of Endophytic Actinomycete Isolated from Moss.</title>
        <authorList>
            <person name="Zhuang X."/>
        </authorList>
    </citation>
    <scope>NUCLEOTIDE SEQUENCE [LARGE SCALE GENOMIC DNA]</scope>
    <source>
        <strain evidence="2 3">LD120</strain>
    </source>
</reference>
<dbReference type="PANTHER" id="PTHR40254:SF1">
    <property type="entry name" value="BLR0577 PROTEIN"/>
    <property type="match status" value="1"/>
</dbReference>